<sequence>MKIFIPRVPATTTKRELEGLVAGLLDKRFHFPFTKRPQINNCDVLQFRDGEGIVEYHGLVSVTPDDAGSWLISHFKGQQLHNKSVFARQFMQRNRQQSRPAAEADRRRHHIQITKVVNSNPKVMAIDSFRR</sequence>
<dbReference type="Proteomes" id="UP000317355">
    <property type="component" value="Unassembled WGS sequence"/>
</dbReference>
<gene>
    <name evidence="1" type="ORF">FHK82_11015</name>
</gene>
<name>A0A558CZB0_9GAMM</name>
<comment type="caution">
    <text evidence="1">The sequence shown here is derived from an EMBL/GenBank/DDBJ whole genome shotgun (WGS) entry which is preliminary data.</text>
</comment>
<protein>
    <submittedName>
        <fullName evidence="1">Uncharacterized protein</fullName>
    </submittedName>
</protein>
<reference evidence="1 2" key="1">
    <citation type="submission" date="2019-07" db="EMBL/GenBank/DDBJ databases">
        <title>The pathways for chlorine oxyanion respiration interact through the shared metabolite chlorate.</title>
        <authorList>
            <person name="Barnum T.P."/>
            <person name="Cheng Y."/>
            <person name="Hill K.A."/>
            <person name="Lucas L.N."/>
            <person name="Carlson H.K."/>
            <person name="Coates J.D."/>
        </authorList>
    </citation>
    <scope>NUCLEOTIDE SEQUENCE [LARGE SCALE GENOMIC DNA]</scope>
    <source>
        <strain evidence="1">BK-3</strain>
    </source>
</reference>
<accession>A0A558CZB0</accession>
<proteinExistence type="predicted"/>
<dbReference type="AlphaFoldDB" id="A0A558CZB0"/>
<evidence type="ECO:0000313" key="1">
    <source>
        <dbReference type="EMBL" id="TVT54111.1"/>
    </source>
</evidence>
<evidence type="ECO:0000313" key="2">
    <source>
        <dbReference type="Proteomes" id="UP000317355"/>
    </source>
</evidence>
<dbReference type="EMBL" id="VMRY01000044">
    <property type="protein sequence ID" value="TVT54111.1"/>
    <property type="molecule type" value="Genomic_DNA"/>
</dbReference>
<organism evidence="1 2">
    <name type="scientific">Sedimenticola thiotaurini</name>
    <dbReference type="NCBI Taxonomy" id="1543721"/>
    <lineage>
        <taxon>Bacteria</taxon>
        <taxon>Pseudomonadati</taxon>
        <taxon>Pseudomonadota</taxon>
        <taxon>Gammaproteobacteria</taxon>
        <taxon>Chromatiales</taxon>
        <taxon>Sedimenticolaceae</taxon>
        <taxon>Sedimenticola</taxon>
    </lineage>
</organism>